<evidence type="ECO:0000256" key="1">
    <source>
        <dbReference type="ARBA" id="ARBA00004141"/>
    </source>
</evidence>
<dbReference type="OrthoDB" id="5417844at2759"/>
<proteinExistence type="inferred from homology"/>
<feature type="transmembrane region" description="Helical" evidence="6">
    <location>
        <begin position="170"/>
        <end position="190"/>
    </location>
</feature>
<sequence length="293" mass="32528">MGEAASAARHEFATVLSSHVVIGAVATLSLVLRFTARRRGGSLYGWDDWLCLVAGLCMWGDFVMTILEYRPYLREVDMEELSIPNQSLLKQLSFGSIFFTSACEVIARLSLIFLYYRIFSIKKWLGWTLKIIGGLSIAWLVVAIAVVIFQCKPIAAVVDASIEGECMDNQLGFVFAEAVNLLLDLALVPLPVRTIWKLQLPFAERLGVAVIFLTGLAVIITQILRMIFGYNPDTGGDRSVTSLSRLSLWTGLHLGFAIICACLPVLRVYLPADKWISNSHLGNLYNSFSEWIS</sequence>
<feature type="transmembrane region" description="Helical" evidence="6">
    <location>
        <begin position="248"/>
        <end position="270"/>
    </location>
</feature>
<dbReference type="Pfam" id="PF20684">
    <property type="entry name" value="Fung_rhodopsin"/>
    <property type="match status" value="1"/>
</dbReference>
<feature type="transmembrane region" description="Helical" evidence="6">
    <location>
        <begin position="12"/>
        <end position="36"/>
    </location>
</feature>
<organism evidence="8 9">
    <name type="scientific">Clonostachys byssicola</name>
    <dbReference type="NCBI Taxonomy" id="160290"/>
    <lineage>
        <taxon>Eukaryota</taxon>
        <taxon>Fungi</taxon>
        <taxon>Dikarya</taxon>
        <taxon>Ascomycota</taxon>
        <taxon>Pezizomycotina</taxon>
        <taxon>Sordariomycetes</taxon>
        <taxon>Hypocreomycetidae</taxon>
        <taxon>Hypocreales</taxon>
        <taxon>Bionectriaceae</taxon>
        <taxon>Clonostachys</taxon>
    </lineage>
</organism>
<feature type="domain" description="Rhodopsin" evidence="7">
    <location>
        <begin position="32"/>
        <end position="270"/>
    </location>
</feature>
<comment type="caution">
    <text evidence="8">The sequence shown here is derived from an EMBL/GenBank/DDBJ whole genome shotgun (WGS) entry which is preliminary data.</text>
</comment>
<evidence type="ECO:0000313" key="9">
    <source>
        <dbReference type="Proteomes" id="UP000754883"/>
    </source>
</evidence>
<keyword evidence="3 6" id="KW-1133">Transmembrane helix</keyword>
<comment type="similarity">
    <text evidence="5">Belongs to the SAT4 family.</text>
</comment>
<dbReference type="InterPro" id="IPR049326">
    <property type="entry name" value="Rhodopsin_dom_fungi"/>
</dbReference>
<protein>
    <recommendedName>
        <fullName evidence="7">Rhodopsin domain-containing protein</fullName>
    </recommendedName>
</protein>
<comment type="subcellular location">
    <subcellularLocation>
        <location evidence="1">Membrane</location>
        <topology evidence="1">Multi-pass membrane protein</topology>
    </subcellularLocation>
</comment>
<dbReference type="InterPro" id="IPR052337">
    <property type="entry name" value="SAT4-like"/>
</dbReference>
<evidence type="ECO:0000313" key="8">
    <source>
        <dbReference type="EMBL" id="CAG9990810.1"/>
    </source>
</evidence>
<evidence type="ECO:0000256" key="3">
    <source>
        <dbReference type="ARBA" id="ARBA00022989"/>
    </source>
</evidence>
<keyword evidence="4 6" id="KW-0472">Membrane</keyword>
<dbReference type="PANTHER" id="PTHR33048">
    <property type="entry name" value="PTH11-LIKE INTEGRAL MEMBRANE PROTEIN (AFU_ORTHOLOGUE AFUA_5G11245)"/>
    <property type="match status" value="1"/>
</dbReference>
<feature type="transmembrane region" description="Helical" evidence="6">
    <location>
        <begin position="202"/>
        <end position="228"/>
    </location>
</feature>
<feature type="non-terminal residue" evidence="8">
    <location>
        <position position="1"/>
    </location>
</feature>
<feature type="transmembrane region" description="Helical" evidence="6">
    <location>
        <begin position="127"/>
        <end position="150"/>
    </location>
</feature>
<name>A0A9N9ULX0_9HYPO</name>
<accession>A0A9N9ULX0</accession>
<keyword evidence="9" id="KW-1185">Reference proteome</keyword>
<feature type="transmembrane region" description="Helical" evidence="6">
    <location>
        <begin position="92"/>
        <end position="115"/>
    </location>
</feature>
<dbReference type="PANTHER" id="PTHR33048:SF47">
    <property type="entry name" value="INTEGRAL MEMBRANE PROTEIN-RELATED"/>
    <property type="match status" value="1"/>
</dbReference>
<dbReference type="Proteomes" id="UP000754883">
    <property type="component" value="Unassembled WGS sequence"/>
</dbReference>
<evidence type="ECO:0000256" key="4">
    <source>
        <dbReference type="ARBA" id="ARBA00023136"/>
    </source>
</evidence>
<dbReference type="EMBL" id="CABFNO020001476">
    <property type="protein sequence ID" value="CAG9990810.1"/>
    <property type="molecule type" value="Genomic_DNA"/>
</dbReference>
<evidence type="ECO:0000256" key="5">
    <source>
        <dbReference type="ARBA" id="ARBA00038359"/>
    </source>
</evidence>
<evidence type="ECO:0000256" key="6">
    <source>
        <dbReference type="SAM" id="Phobius"/>
    </source>
</evidence>
<reference evidence="8" key="1">
    <citation type="submission" date="2021-10" db="EMBL/GenBank/DDBJ databases">
        <authorList>
            <person name="Piombo E."/>
        </authorList>
    </citation>
    <scope>NUCLEOTIDE SEQUENCE</scope>
</reference>
<evidence type="ECO:0000259" key="7">
    <source>
        <dbReference type="Pfam" id="PF20684"/>
    </source>
</evidence>
<keyword evidence="2 6" id="KW-0812">Transmembrane</keyword>
<feature type="transmembrane region" description="Helical" evidence="6">
    <location>
        <begin position="48"/>
        <end position="72"/>
    </location>
</feature>
<dbReference type="GO" id="GO:0016020">
    <property type="term" value="C:membrane"/>
    <property type="evidence" value="ECO:0007669"/>
    <property type="project" value="UniProtKB-SubCell"/>
</dbReference>
<dbReference type="AlphaFoldDB" id="A0A9N9ULX0"/>
<evidence type="ECO:0000256" key="2">
    <source>
        <dbReference type="ARBA" id="ARBA00022692"/>
    </source>
</evidence>
<gene>
    <name evidence="8" type="ORF">CBYS24578_00007057</name>
</gene>